<proteinExistence type="predicted"/>
<evidence type="ECO:0000313" key="2">
    <source>
        <dbReference type="EMBL" id="KAK6631468.1"/>
    </source>
</evidence>
<accession>A0ABR1AYN9</accession>
<keyword evidence="3" id="KW-1185">Reference proteome</keyword>
<sequence length="107" mass="12142">MSKSYAQVQSKENTGKGTKEERLRMVNNREWDSQDEIGKKKKKTCEMYCSSTRDCLDGVVLRHVLRRDLTRGWVVWSQPIHLGTPRCPPSSQGCCIGSVLSPSVEIE</sequence>
<feature type="compositionally biased region" description="Polar residues" evidence="1">
    <location>
        <begin position="1"/>
        <end position="12"/>
    </location>
</feature>
<organism evidence="2 3">
    <name type="scientific">Polyplax serrata</name>
    <name type="common">Common mouse louse</name>
    <dbReference type="NCBI Taxonomy" id="468196"/>
    <lineage>
        <taxon>Eukaryota</taxon>
        <taxon>Metazoa</taxon>
        <taxon>Ecdysozoa</taxon>
        <taxon>Arthropoda</taxon>
        <taxon>Hexapoda</taxon>
        <taxon>Insecta</taxon>
        <taxon>Pterygota</taxon>
        <taxon>Neoptera</taxon>
        <taxon>Paraneoptera</taxon>
        <taxon>Psocodea</taxon>
        <taxon>Troctomorpha</taxon>
        <taxon>Phthiraptera</taxon>
        <taxon>Anoplura</taxon>
        <taxon>Polyplacidae</taxon>
        <taxon>Polyplax</taxon>
    </lineage>
</organism>
<reference evidence="2 3" key="1">
    <citation type="submission" date="2023-09" db="EMBL/GenBank/DDBJ databases">
        <title>Genomes of two closely related lineages of the louse Polyplax serrata with different host specificities.</title>
        <authorList>
            <person name="Martinu J."/>
            <person name="Tarabai H."/>
            <person name="Stefka J."/>
            <person name="Hypsa V."/>
        </authorList>
    </citation>
    <scope>NUCLEOTIDE SEQUENCE [LARGE SCALE GENOMIC DNA]</scope>
    <source>
        <strain evidence="2">98ZLc_SE</strain>
    </source>
</reference>
<feature type="compositionally biased region" description="Basic and acidic residues" evidence="1">
    <location>
        <begin position="13"/>
        <end position="23"/>
    </location>
</feature>
<evidence type="ECO:0000256" key="1">
    <source>
        <dbReference type="SAM" id="MobiDB-lite"/>
    </source>
</evidence>
<protein>
    <submittedName>
        <fullName evidence="2">Uncharacterized protein</fullName>
    </submittedName>
</protein>
<evidence type="ECO:0000313" key="3">
    <source>
        <dbReference type="Proteomes" id="UP001359485"/>
    </source>
</evidence>
<name>A0ABR1AYN9_POLSC</name>
<gene>
    <name evidence="2" type="ORF">RUM44_005995</name>
</gene>
<dbReference type="EMBL" id="JAWJWF010000006">
    <property type="protein sequence ID" value="KAK6631468.1"/>
    <property type="molecule type" value="Genomic_DNA"/>
</dbReference>
<feature type="region of interest" description="Disordered" evidence="1">
    <location>
        <begin position="1"/>
        <end position="23"/>
    </location>
</feature>
<comment type="caution">
    <text evidence="2">The sequence shown here is derived from an EMBL/GenBank/DDBJ whole genome shotgun (WGS) entry which is preliminary data.</text>
</comment>
<dbReference type="Proteomes" id="UP001359485">
    <property type="component" value="Unassembled WGS sequence"/>
</dbReference>